<sequence length="239" mass="27205">MKVDYCEKDLILKVYPTVVGCFEDGWSVLKNNFLILLLAIIVVGIIDTPMGYNQMGWEDQDSFNLGFFSLKFLSFIYYLLIITPFKYGVDWMFLKASRKTEPQFEEILDGFKKFLFVILSHLLVIGIVGVGFLFLIIPGIYLACKLIFVPFLIMDKKADPIQAVKLSFYLSKGYFWTIFGMGILSFFVLILGLICMIVGVFVSIVWIHSAFAVLYKALDDLHFEEACELAGVSPESVKI</sequence>
<keyword evidence="1" id="KW-1133">Transmembrane helix</keyword>
<evidence type="ECO:0000313" key="2">
    <source>
        <dbReference type="EMBL" id="BAX82023.1"/>
    </source>
</evidence>
<feature type="transmembrane region" description="Helical" evidence="1">
    <location>
        <begin position="174"/>
        <end position="207"/>
    </location>
</feature>
<keyword evidence="3" id="KW-1185">Reference proteome</keyword>
<feature type="transmembrane region" description="Helical" evidence="1">
    <location>
        <begin position="72"/>
        <end position="93"/>
    </location>
</feature>
<reference evidence="3" key="2">
    <citation type="journal article" date="2020" name="Antonie Van Leeuwenhoek">
        <title>Labilibaculum antarcticum sp. nov., a novel facultative anaerobic, psychrotorelant bacterium isolated from marine sediment of Antarctica.</title>
        <authorList>
            <person name="Watanabe M."/>
            <person name="Kojima H."/>
            <person name="Fukui M."/>
        </authorList>
    </citation>
    <scope>NUCLEOTIDE SEQUENCE [LARGE SCALE GENOMIC DNA]</scope>
    <source>
        <strain evidence="3">SPP2</strain>
    </source>
</reference>
<evidence type="ECO:0008006" key="4">
    <source>
        <dbReference type="Google" id="ProtNLM"/>
    </source>
</evidence>
<protein>
    <recommendedName>
        <fullName evidence="4">Glycerophosphoryl diester phosphodiesterase membrane domain-containing protein</fullName>
    </recommendedName>
</protein>
<organism evidence="2 3">
    <name type="scientific">Labilibaculum antarcticum</name>
    <dbReference type="NCBI Taxonomy" id="1717717"/>
    <lineage>
        <taxon>Bacteria</taxon>
        <taxon>Pseudomonadati</taxon>
        <taxon>Bacteroidota</taxon>
        <taxon>Bacteroidia</taxon>
        <taxon>Marinilabiliales</taxon>
        <taxon>Marinifilaceae</taxon>
        <taxon>Labilibaculum</taxon>
    </lineage>
</organism>
<dbReference type="KEGG" id="mbas:ALGA_3731"/>
<dbReference type="PANTHER" id="PTHR40076">
    <property type="entry name" value="MEMBRANE PROTEIN-RELATED"/>
    <property type="match status" value="1"/>
</dbReference>
<dbReference type="OrthoDB" id="1122780at2"/>
<dbReference type="RefSeq" id="WP_096431973.1">
    <property type="nucleotide sequence ID" value="NZ_AP018042.1"/>
</dbReference>
<evidence type="ECO:0000256" key="1">
    <source>
        <dbReference type="SAM" id="Phobius"/>
    </source>
</evidence>
<feature type="transmembrane region" description="Helical" evidence="1">
    <location>
        <begin position="33"/>
        <end position="52"/>
    </location>
</feature>
<keyword evidence="1" id="KW-0472">Membrane</keyword>
<keyword evidence="1" id="KW-0812">Transmembrane</keyword>
<dbReference type="InterPro" id="IPR010380">
    <property type="entry name" value="DUF975"/>
</dbReference>
<gene>
    <name evidence="2" type="ORF">ALGA_3731</name>
</gene>
<evidence type="ECO:0000313" key="3">
    <source>
        <dbReference type="Proteomes" id="UP000218267"/>
    </source>
</evidence>
<dbReference type="Proteomes" id="UP000218267">
    <property type="component" value="Chromosome"/>
</dbReference>
<dbReference type="EMBL" id="AP018042">
    <property type="protein sequence ID" value="BAX82023.1"/>
    <property type="molecule type" value="Genomic_DNA"/>
</dbReference>
<reference evidence="2 3" key="1">
    <citation type="journal article" date="2018" name="Mar. Genomics">
        <title>Complete genome sequence of Marinifilaceae bacterium strain SPP2, isolated from the Antarctic marine sediment.</title>
        <authorList>
            <person name="Watanabe M."/>
            <person name="Kojima H."/>
            <person name="Fukui M."/>
        </authorList>
    </citation>
    <scope>NUCLEOTIDE SEQUENCE [LARGE SCALE GENOMIC DNA]</scope>
    <source>
        <strain evidence="2 3">SPP2</strain>
    </source>
</reference>
<accession>A0A1Y1CPV8</accession>
<dbReference type="PANTHER" id="PTHR40076:SF1">
    <property type="entry name" value="MEMBRANE PROTEIN"/>
    <property type="match status" value="1"/>
</dbReference>
<proteinExistence type="predicted"/>
<feature type="transmembrane region" description="Helical" evidence="1">
    <location>
        <begin position="114"/>
        <end position="141"/>
    </location>
</feature>
<dbReference type="AlphaFoldDB" id="A0A1Y1CPV8"/>
<name>A0A1Y1CPV8_9BACT</name>